<feature type="compositionally biased region" description="Low complexity" evidence="1">
    <location>
        <begin position="264"/>
        <end position="291"/>
    </location>
</feature>
<feature type="region of interest" description="Disordered" evidence="1">
    <location>
        <begin position="2942"/>
        <end position="2971"/>
    </location>
</feature>
<evidence type="ECO:0000256" key="1">
    <source>
        <dbReference type="SAM" id="MobiDB-lite"/>
    </source>
</evidence>
<feature type="region of interest" description="Disordered" evidence="1">
    <location>
        <begin position="2535"/>
        <end position="2580"/>
    </location>
</feature>
<gene>
    <name evidence="4" type="primary">LOC121397305</name>
</gene>
<keyword evidence="3" id="KW-1185">Reference proteome</keyword>
<feature type="compositionally biased region" description="Low complexity" evidence="1">
    <location>
        <begin position="1390"/>
        <end position="1413"/>
    </location>
</feature>
<feature type="region of interest" description="Disordered" evidence="1">
    <location>
        <begin position="2202"/>
        <end position="2223"/>
    </location>
</feature>
<feature type="region of interest" description="Disordered" evidence="1">
    <location>
        <begin position="2874"/>
        <end position="2909"/>
    </location>
</feature>
<feature type="region of interest" description="Disordered" evidence="1">
    <location>
        <begin position="2339"/>
        <end position="2373"/>
    </location>
</feature>
<feature type="compositionally biased region" description="Low complexity" evidence="1">
    <location>
        <begin position="691"/>
        <end position="714"/>
    </location>
</feature>
<feature type="region of interest" description="Disordered" evidence="1">
    <location>
        <begin position="76"/>
        <end position="108"/>
    </location>
</feature>
<feature type="compositionally biased region" description="Polar residues" evidence="1">
    <location>
        <begin position="2539"/>
        <end position="2575"/>
    </location>
</feature>
<feature type="region of interest" description="Disordered" evidence="1">
    <location>
        <begin position="1210"/>
        <end position="1249"/>
    </location>
</feature>
<feature type="chain" id="PRO_5035289504" evidence="2">
    <location>
        <begin position="26"/>
        <end position="3284"/>
    </location>
</feature>
<evidence type="ECO:0000313" key="4">
    <source>
        <dbReference type="RefSeq" id="XP_041429853.1"/>
    </source>
</evidence>
<feature type="region of interest" description="Disordered" evidence="1">
    <location>
        <begin position="864"/>
        <end position="899"/>
    </location>
</feature>
<feature type="compositionally biased region" description="Polar residues" evidence="1">
    <location>
        <begin position="1234"/>
        <end position="1249"/>
    </location>
</feature>
<organism evidence="3 4">
    <name type="scientific">Xenopus laevis</name>
    <name type="common">African clawed frog</name>
    <dbReference type="NCBI Taxonomy" id="8355"/>
    <lineage>
        <taxon>Eukaryota</taxon>
        <taxon>Metazoa</taxon>
        <taxon>Chordata</taxon>
        <taxon>Craniata</taxon>
        <taxon>Vertebrata</taxon>
        <taxon>Euteleostomi</taxon>
        <taxon>Amphibia</taxon>
        <taxon>Batrachia</taxon>
        <taxon>Anura</taxon>
        <taxon>Pipoidea</taxon>
        <taxon>Pipidae</taxon>
        <taxon>Xenopodinae</taxon>
        <taxon>Xenopus</taxon>
        <taxon>Xenopus</taxon>
    </lineage>
</organism>
<dbReference type="KEGG" id="xla:121397305"/>
<name>A0A8J1LJU2_XENLA</name>
<reference evidence="4" key="1">
    <citation type="submission" date="2025-08" db="UniProtKB">
        <authorList>
            <consortium name="RefSeq"/>
        </authorList>
    </citation>
    <scope>IDENTIFICATION</scope>
    <source>
        <strain evidence="4">J_2021</strain>
        <tissue evidence="4">Erythrocytes</tissue>
    </source>
</reference>
<sequence>MKQFGESRMILLPLIFLLAVSPAESQGLLENIKSILQRLENIINVMAKLIATKMSNQETTVRPTTRKLCIPTSTTHFKSKKTQSTKRRTSQQFEERGHSTQTRSTEQYHSSVIFSHQNSAKQRVSFSTGSNTQPASINIKIPNDTIQTPSTKHSDYRPPSVSENSTEKYTSAVTITQKNSSSTGYSSHSTFNSYSTLSSIHKTNQTFSLKTMIFQSTEENKHSEPTSRAVLPNVTIHVTHMSRTSNRNAVPSYANLTISHLLSNSTERSSSTSTGSSSRSASNSYSPPSATHETISKPILLTTEENKHSEPTSRSEMSYFAINTTHMTSNSNRSTVSSYPTVIINHMSSNNTESSSSTSSRSMPTSNNHPQLSSIYKTIHQPSSLKTTMFKSTEENKHSGLTSRAELSYFTMNTTHMSSSSKRSTVPSYPSATISHLLSNNIETSSSIVSSDSPLSAIHETINQSSVLKTAIFQMTEENKHSEPTSTAEVSYVTLNVTHMLSTNNRSEISSYPTVTISHMSSNNTESSSSTSSRSMSTSNNHPQHSSIHKTIHQPFSLKTTMFKSTEENKHSGLTSRAELSYFTMNTTHMSSSSKRSTVPSYPSATISHLLSNNIETSSSIVSSDSPLSAIHETINQSSVLKTAIFQMTEENKHSEPTSTAEVSYVTLNVTHMLSTNNRSEISSYPTVTISHMSSNNTESSSSTSSRSMPTSNNHPQLSSIYKTIHQPSSLKTTMFKSTEENKHSGLTSRAELSYFTMNTTHMSSSSKRSTVPSYPSATISHLLSNNIETSSSIVSSDSPLSAIHETINQSSVLKTAIFQMTEENKHSEPTSTAEVSYVTLNVTHMLSTNNRSEISSYPTVTISHMSSNNTESSSSTSSRSMSTSNNHPQHSSIHKTIHQPFSLKTTMFKSTEENKHSGLTSRAELSYFTMNTTHMSSSSKRSTVPSYPSATISHLLSNNIETSSSIVSSDSPLSAIHETINQSSVLKTAIFQMTEENKHSEPTSTAEVSYVTLNVTHMLSTNNRSEISSYPTVTISHMSSNNTESSSSTSSRSMSTSNNHPQHSSIHKTIHQPFSLKTTMFKSTEENKHSGLTSRAELSYFTMNTTHMSSSSKRSTVPSYPSVTISHLLSNNIETSSSIVSSDSPLSAIHETINQSSVLKTAIFQMTEENKHSEPTSTAEVSYVTLNVTHMLSTNNRSEISSYPTVTISHMSSNNTESSSSTSSRSMPTSNNHPQHSSIHKTISQPSSLTTTMFKSTEENKHSGRTSRAELSYFTMNTTHMSSSSNRSTVPSYPSATISHLLSNNIETSSSIGSSNPLSSNSYSPLSAIHETISQSSVLKTAIFQMTEENKHSEPTSTAEVSYVTLNVTRMLSTNNRSEISSYPTVTISHMSSNNTESSSSTSSRSMPTSNNHPQHSSIHKTISQPSSLTTTMFKSTEENKHSGLTSRAELSYFTMNTTHMSSSSNRSTVPSYPSVTISHLLSNNIETSSSIGSSNPLSSNSYFPLSAIHETINQSSVLKTAIFQMTEENRHSEPTSTAEVSYVTMNATHVSLTSNRSAITSYPTVTISHISSDNTESSYSTSSSSISTSSNYSQLSTLHKTISQPFSLKTTIFQSTKEKNHSELTNRADTFNFTMSTTHVLSVTNRDTTPSYPMVTINHLFSNNTENSLSTGFRSHSSSNSYSPVSAIHKTIGQTSSLKTMIFQSTEKNKHLKPTSIAEISYFTRNATHMSSTIHRNMDPSYSTVPKNHLSSNNTESISMIGSSSQSTSNSYSPLSAINETISQPFSFKNMIVQSTEENEPSGATNIAKMSYFTRNATQLSITNNTDSYYPTVTISHLLSNSTESSSITDSISQSASNSYSPLFPILNTSQPASLKTIIFQSTEKNKHSEPTSIKEIPFFTSNDTYMSSTFNMDPSYSTVTVSHLLSNSTESYSSTGFSQPAFNSYSPLSAIHTTKHQPFSLQTILFQSSEENKHLKQTSRAEISSFTKNATHVSSSINRKTVSSFPALTISHLLSSNIEISSNAGYSSQTTSNAYSPLSAIPKTISQPSLLKTVISQSTLEHKHSQPTSKAEMSYFTRDASHMSSTSSRNAVPSYPTVTISHLLSNSTESPSIFGTSHQPASNSYSSLSTIHRTVIQPSSLKTTIFQNTEENTPSESTTRAELSYITKVATRMPSTNNLTMVPSYSTVTISQLLLNNTESSASSGSSSQPASNSYPPLSAIHKSTSQTSVLQTMILQSTKENKHSEPASRAEMSYFTINANDTTSTSNRNAVSSKEITNDPTSTEITEKWDSAVTVINLLSTKIKILAGTDSSNSEPSAINTISQHTSTNTVKHVNTEENSQSVTTENEKVLKSTGSISQPLTKHSGTSHSIISHNLSKNTIPTNIKSSSYTTFGSNQEPSFSTETIKQPLSPKDITYNSTEQSKNIASTKNTKTSHSFVTISNQLLTNTWISSSVEPSIESASISYIETFPSTDTVRQPLSITSVTPLSKEGNKDLASFNTTEEVYPTTINSFSSFMTSAETLPSEVNKGDHLITSLNTPSKTESSNQSVSTSNTLNSTKATSQPPSTKSVTPLIGEGSNHSIPFIGSETTLHAVSLSTDILSAIFHSTTFSTIIPSATTKTIIQTLSTNHVTSPDKKETSHFAQTNNKLPLFNTTSSYLLSTSINVGPRSQSSSTSIMALSNTFEATSRLPSTKIVSLTNREGKNFTLPSSGTERTHPAVSASQHFLTRTVNSSANGTIIHSVPTSNTVPFHTVGAINQTASATSVASLGTKESKHSKSTSNTETPMLKITNIHLLPTILTISSSSGLPSQSAFKSNTALIKTNKTTRQLSGTDTTNPIVSFHHLSSPTTRVFTTIGTNTYYDLTRSTVDSHSAQMPSTKSMSSRGENESNHSTYKTKPTPSKVTLSNMLTAGITNYSITGPKSESASTGNIISNITEATSQQSSTNSVTSPSSEGRNYSELASETGKTYSTVPINQVLSASTKKSSSIAANTHSVSTNNILLSNATGDKNQTSLTKSITSSGKKGNFHSAITNNTETNQSKVTYNQLFSIGNIISTSTGPISQPASTISIALLNTTEATNQLHLTTRVTTPNNEGNKYSEPANTADKTYPTVPISNVLFISTSNYSAIGTTTHSDSTTSILPSQTVDNNQITLTKKENYHSATTENNKTTYSEYEWKQPFRTDQQSRKNTSYRILQHKQLLHQLDHYFLHFLQYHSVGSCSGDHNPTIFKQKFDIPSSFLKHWTSILGYHPDLFSCHTCCRFIADWMLFDCFFQKKKT</sequence>
<feature type="region of interest" description="Disordered" evidence="1">
    <location>
        <begin position="518"/>
        <end position="553"/>
    </location>
</feature>
<feature type="compositionally biased region" description="Polar residues" evidence="1">
    <location>
        <begin position="2339"/>
        <end position="2349"/>
    </location>
</feature>
<proteinExistence type="predicted"/>
<feature type="compositionally biased region" description="Low complexity" evidence="1">
    <location>
        <begin position="2203"/>
        <end position="2217"/>
    </location>
</feature>
<feature type="compositionally biased region" description="Polar residues" evidence="1">
    <location>
        <begin position="1414"/>
        <end position="1428"/>
    </location>
</feature>
<feature type="region of interest" description="Disordered" evidence="1">
    <location>
        <begin position="347"/>
        <end position="371"/>
    </location>
</feature>
<keyword evidence="2" id="KW-0732">Signal</keyword>
<feature type="region of interest" description="Disordered" evidence="1">
    <location>
        <begin position="691"/>
        <end position="721"/>
    </location>
</feature>
<feature type="compositionally biased region" description="Low complexity" evidence="1">
    <location>
        <begin position="518"/>
        <end position="542"/>
    </location>
</feature>
<feature type="compositionally biased region" description="Basic residues" evidence="1">
    <location>
        <begin position="77"/>
        <end position="89"/>
    </location>
</feature>
<feature type="compositionally biased region" description="Low complexity" evidence="1">
    <location>
        <begin position="864"/>
        <end position="888"/>
    </location>
</feature>
<protein>
    <submittedName>
        <fullName evidence="4">Serine-rich adhesin for platelets-like</fullName>
    </submittedName>
</protein>
<feature type="region of interest" description="Disordered" evidence="1">
    <location>
        <begin position="1037"/>
        <end position="1072"/>
    </location>
</feature>
<accession>A0A8J1LJU2</accession>
<feature type="region of interest" description="Disordered" evidence="1">
    <location>
        <begin position="1384"/>
        <end position="1428"/>
    </location>
</feature>
<feature type="compositionally biased region" description="Low complexity" evidence="1">
    <location>
        <begin position="1037"/>
        <end position="1061"/>
    </location>
</feature>
<dbReference type="RefSeq" id="XP_041429853.1">
    <property type="nucleotide sequence ID" value="XM_041573919.1"/>
</dbReference>
<feature type="region of interest" description="Disordered" evidence="1">
    <location>
        <begin position="142"/>
        <end position="170"/>
    </location>
</feature>
<feature type="compositionally biased region" description="Low complexity" evidence="1">
    <location>
        <begin position="348"/>
        <end position="368"/>
    </location>
</feature>
<feature type="region of interest" description="Disordered" evidence="1">
    <location>
        <begin position="264"/>
        <end position="315"/>
    </location>
</feature>
<feature type="compositionally biased region" description="Low complexity" evidence="1">
    <location>
        <begin position="2945"/>
        <end position="2959"/>
    </location>
</feature>
<feature type="compositionally biased region" description="Polar residues" evidence="1">
    <location>
        <begin position="161"/>
        <end position="170"/>
    </location>
</feature>
<feature type="compositionally biased region" description="Polar residues" evidence="1">
    <location>
        <begin position="2357"/>
        <end position="2373"/>
    </location>
</feature>
<feature type="compositionally biased region" description="Low complexity" evidence="1">
    <location>
        <begin position="1210"/>
        <end position="1233"/>
    </location>
</feature>
<dbReference type="Proteomes" id="UP000186698">
    <property type="component" value="Chromosome 8L"/>
</dbReference>
<evidence type="ECO:0000313" key="3">
    <source>
        <dbReference type="Proteomes" id="UP000186698"/>
    </source>
</evidence>
<dbReference type="OrthoDB" id="10608949at2759"/>
<feature type="signal peptide" evidence="2">
    <location>
        <begin position="1"/>
        <end position="25"/>
    </location>
</feature>
<feature type="compositionally biased region" description="Basic and acidic residues" evidence="1">
    <location>
        <begin position="304"/>
        <end position="313"/>
    </location>
</feature>
<feature type="compositionally biased region" description="Polar residues" evidence="1">
    <location>
        <begin position="2960"/>
        <end position="2971"/>
    </location>
</feature>
<dbReference type="GeneID" id="121397305"/>
<feature type="compositionally biased region" description="Polar residues" evidence="1">
    <location>
        <begin position="99"/>
        <end position="108"/>
    </location>
</feature>
<evidence type="ECO:0000256" key="2">
    <source>
        <dbReference type="SAM" id="SignalP"/>
    </source>
</evidence>